<dbReference type="AlphaFoldDB" id="A0A173YF82"/>
<evidence type="ECO:0000313" key="7">
    <source>
        <dbReference type="EMBL" id="MSB74266.1"/>
    </source>
</evidence>
<dbReference type="EMBL" id="CP051672">
    <property type="protein sequence ID" value="QJE27105.1"/>
    <property type="molecule type" value="Genomic_DNA"/>
</dbReference>
<dbReference type="EMBL" id="WKMO01000011">
    <property type="protein sequence ID" value="MSB74266.1"/>
    <property type="molecule type" value="Genomic_DNA"/>
</dbReference>
<dbReference type="Pfam" id="PF00248">
    <property type="entry name" value="Aldo_ket_red"/>
    <property type="match status" value="1"/>
</dbReference>
<dbReference type="Proteomes" id="UP000501982">
    <property type="component" value="Chromosome"/>
</dbReference>
<dbReference type="Proteomes" id="UP000441609">
    <property type="component" value="Unassembled WGS sequence"/>
</dbReference>
<dbReference type="OrthoDB" id="9773828at2"/>
<feature type="transmembrane region" description="Helical" evidence="2">
    <location>
        <begin position="12"/>
        <end position="33"/>
    </location>
</feature>
<keyword evidence="2" id="KW-1133">Transmembrane helix</keyword>
<dbReference type="PANTHER" id="PTHR43625:SF77">
    <property type="entry name" value="ALDO-KETO REDUCTASE"/>
    <property type="match status" value="1"/>
</dbReference>
<evidence type="ECO:0000313" key="4">
    <source>
        <dbReference type="EMBL" id="CUN62190.1"/>
    </source>
</evidence>
<name>A0A173YF82_PARDI</name>
<feature type="domain" description="NADP-dependent oxidoreductase" evidence="3">
    <location>
        <begin position="72"/>
        <end position="366"/>
    </location>
</feature>
<dbReference type="SUPFAM" id="SSF51430">
    <property type="entry name" value="NAD(P)-linked oxidoreductase"/>
    <property type="match status" value="1"/>
</dbReference>
<evidence type="ECO:0000313" key="6">
    <source>
        <dbReference type="EMBL" id="MRZ53170.1"/>
    </source>
</evidence>
<keyword evidence="2" id="KW-0472">Membrane</keyword>
<dbReference type="EC" id="1.1.1.-" evidence="4"/>
<gene>
    <name evidence="4" type="primary">iolS</name>
    <name evidence="4" type="ORF">ERS852380_00717</name>
    <name evidence="6" type="ORF">GKD68_00160</name>
    <name evidence="7" type="ORF">GKD70_13405</name>
    <name evidence="8" type="ORF">HHO38_01635</name>
    <name evidence="5" type="ORF">PN599_06360</name>
</gene>
<evidence type="ECO:0000313" key="5">
    <source>
        <dbReference type="EMBL" id="MDB9004617.1"/>
    </source>
</evidence>
<dbReference type="EMBL" id="WKNE01000001">
    <property type="protein sequence ID" value="MRZ53170.1"/>
    <property type="molecule type" value="Genomic_DNA"/>
</dbReference>
<dbReference type="CDD" id="cd19078">
    <property type="entry name" value="AKR_AKR13C1_2"/>
    <property type="match status" value="1"/>
</dbReference>
<dbReference type="Gene3D" id="3.20.20.100">
    <property type="entry name" value="NADP-dependent oxidoreductase domain"/>
    <property type="match status" value="1"/>
</dbReference>
<dbReference type="Proteomes" id="UP001210126">
    <property type="component" value="Unassembled WGS sequence"/>
</dbReference>
<keyword evidence="1 4" id="KW-0560">Oxidoreductase</keyword>
<evidence type="ECO:0000256" key="2">
    <source>
        <dbReference type="SAM" id="Phobius"/>
    </source>
</evidence>
<dbReference type="GO" id="GO:0016491">
    <property type="term" value="F:oxidoreductase activity"/>
    <property type="evidence" value="ECO:0007669"/>
    <property type="project" value="UniProtKB-KW"/>
</dbReference>
<evidence type="ECO:0000313" key="9">
    <source>
        <dbReference type="Proteomes" id="UP000095455"/>
    </source>
</evidence>
<proteinExistence type="predicted"/>
<dbReference type="InterPro" id="IPR006311">
    <property type="entry name" value="TAT_signal"/>
</dbReference>
<accession>A0A173YF82</accession>
<dbReference type="InterPro" id="IPR023210">
    <property type="entry name" value="NADP_OxRdtase_dom"/>
</dbReference>
<dbReference type="PANTHER" id="PTHR43625">
    <property type="entry name" value="AFLATOXIN B1 ALDEHYDE REDUCTASE"/>
    <property type="match status" value="1"/>
</dbReference>
<dbReference type="Proteomes" id="UP000095455">
    <property type="component" value="Unassembled WGS sequence"/>
</dbReference>
<reference evidence="4 9" key="1">
    <citation type="submission" date="2015-09" db="EMBL/GenBank/DDBJ databases">
        <authorList>
            <consortium name="Pathogen Informatics"/>
        </authorList>
    </citation>
    <scope>NUCLEOTIDE SEQUENCE [LARGE SCALE GENOMIC DNA]</scope>
    <source>
        <strain evidence="4 9">2789STDY5608822</strain>
    </source>
</reference>
<evidence type="ECO:0000256" key="1">
    <source>
        <dbReference type="ARBA" id="ARBA00023002"/>
    </source>
</evidence>
<evidence type="ECO:0000259" key="3">
    <source>
        <dbReference type="Pfam" id="PF00248"/>
    </source>
</evidence>
<evidence type="ECO:0000313" key="12">
    <source>
        <dbReference type="Proteomes" id="UP000501982"/>
    </source>
</evidence>
<sequence>MRKYNEISRRGFLRSAVLAGTGICASSVFNGMVACEGVNRQGPSALDCKTNAVVGVKRTLGSGTASMVVSAMGFGCMGLNHHRGQHPGKKQVIALVHEAIDRGVTLFDTAESYGYQTNERLVGEALKGYSDRVFVTTKFGHKFVDGVQIKTEEDSSPNNIRKVCENSLRNLGVETLGMFYQHRADPNTPIEVVAETVNELIREGKVLHFGLCEVNADTIRRAHRICPVTAIQSEYHLMHRAVEESVLPLCEELGIGFVPYSPINRGFLGGLINEYTRFDPENDNRQDLPRFQPEAIRANMRIVEVLNAFGRTRGITPAQVALAWLMNKKPWIVAIPGTTKLSHLEENLRAADIIFTAGEMRELEDAVSAIPVVGSRYNALQESKVQK</sequence>
<evidence type="ECO:0000313" key="10">
    <source>
        <dbReference type="Proteomes" id="UP000432516"/>
    </source>
</evidence>
<reference evidence="8 12" key="3">
    <citation type="submission" date="2020-04" db="EMBL/GenBank/DDBJ databases">
        <title>Complete Genomes and Methylome analysis of CBBP consortium that reverse antibiotic-induced susceptibility to vancomycin-resistant Enterococcus faecium infection.</title>
        <authorList>
            <person name="Fomenkov A."/>
            <person name="Zhang Z."/>
            <person name="Pamer E."/>
            <person name="Roberts R.J."/>
        </authorList>
    </citation>
    <scope>NUCLEOTIDE SEQUENCE [LARGE SCALE GENOMIC DNA]</scope>
    <source>
        <strain evidence="12">CBBP</strain>
        <strain evidence="8">CBBP-1</strain>
    </source>
</reference>
<organism evidence="4 9">
    <name type="scientific">Parabacteroides distasonis</name>
    <dbReference type="NCBI Taxonomy" id="823"/>
    <lineage>
        <taxon>Bacteria</taxon>
        <taxon>Pseudomonadati</taxon>
        <taxon>Bacteroidota</taxon>
        <taxon>Bacteroidia</taxon>
        <taxon>Bacteroidales</taxon>
        <taxon>Tannerellaceae</taxon>
        <taxon>Parabacteroides</taxon>
    </lineage>
</organism>
<protein>
    <submittedName>
        <fullName evidence="5">Aldo/keto reductase</fullName>
    </submittedName>
    <submittedName>
        <fullName evidence="4">Putative oxidoreductase</fullName>
        <ecNumber evidence="4">1.1.1.-</ecNumber>
    </submittedName>
</protein>
<evidence type="ECO:0000313" key="11">
    <source>
        <dbReference type="Proteomes" id="UP000441609"/>
    </source>
</evidence>
<dbReference type="Proteomes" id="UP000432516">
    <property type="component" value="Unassembled WGS sequence"/>
</dbReference>
<dbReference type="InterPro" id="IPR050791">
    <property type="entry name" value="Aldo-Keto_reductase"/>
</dbReference>
<dbReference type="GO" id="GO:0005737">
    <property type="term" value="C:cytoplasm"/>
    <property type="evidence" value="ECO:0007669"/>
    <property type="project" value="TreeGrafter"/>
</dbReference>
<dbReference type="EMBL" id="JAQMPJ010000003">
    <property type="protein sequence ID" value="MDB9004617.1"/>
    <property type="molecule type" value="Genomic_DNA"/>
</dbReference>
<reference evidence="10 11" key="2">
    <citation type="journal article" date="2019" name="Nat. Med.">
        <title>A library of human gut bacterial isolates paired with longitudinal multiomics data enables mechanistic microbiome research.</title>
        <authorList>
            <person name="Poyet M."/>
            <person name="Groussin M."/>
            <person name="Gibbons S.M."/>
            <person name="Avila-Pacheco J."/>
            <person name="Jiang X."/>
            <person name="Kearney S.M."/>
            <person name="Perrotta A.R."/>
            <person name="Berdy B."/>
            <person name="Zhao S."/>
            <person name="Lieberman T.D."/>
            <person name="Swanson P.K."/>
            <person name="Smith M."/>
            <person name="Roesemann S."/>
            <person name="Alexander J.E."/>
            <person name="Rich S.A."/>
            <person name="Livny J."/>
            <person name="Vlamakis H."/>
            <person name="Clish C."/>
            <person name="Bullock K."/>
            <person name="Deik A."/>
            <person name="Scott J."/>
            <person name="Pierce K.A."/>
            <person name="Xavier R.J."/>
            <person name="Alm E.J."/>
        </authorList>
    </citation>
    <scope>NUCLEOTIDE SEQUENCE [LARGE SCALE GENOMIC DNA]</scope>
    <source>
        <strain evidence="6 10">BIOML-A2</strain>
        <strain evidence="7 11">BIOML-A20</strain>
    </source>
</reference>
<reference evidence="5" key="4">
    <citation type="submission" date="2023-01" db="EMBL/GenBank/DDBJ databases">
        <title>Human gut microbiome strain richness.</title>
        <authorList>
            <person name="Chen-Liaw A."/>
        </authorList>
    </citation>
    <scope>NUCLEOTIDE SEQUENCE</scope>
    <source>
        <strain evidence="5">RTP21484st1_E5_RTP21484_190118</strain>
    </source>
</reference>
<dbReference type="EMBL" id="CYYK01000002">
    <property type="protein sequence ID" value="CUN62190.1"/>
    <property type="molecule type" value="Genomic_DNA"/>
</dbReference>
<dbReference type="PROSITE" id="PS51257">
    <property type="entry name" value="PROKAR_LIPOPROTEIN"/>
    <property type="match status" value="1"/>
</dbReference>
<keyword evidence="2" id="KW-0812">Transmembrane</keyword>
<evidence type="ECO:0000313" key="8">
    <source>
        <dbReference type="EMBL" id="QJE27105.1"/>
    </source>
</evidence>
<dbReference type="RefSeq" id="WP_005855806.1">
    <property type="nucleotide sequence ID" value="NZ_BQOC01000001.1"/>
</dbReference>
<dbReference type="PROSITE" id="PS51318">
    <property type="entry name" value="TAT"/>
    <property type="match status" value="1"/>
</dbReference>
<dbReference type="InterPro" id="IPR036812">
    <property type="entry name" value="NAD(P)_OxRdtase_dom_sf"/>
</dbReference>